<dbReference type="EMBL" id="AGNL01015697">
    <property type="protein sequence ID" value="EJK65545.1"/>
    <property type="molecule type" value="Genomic_DNA"/>
</dbReference>
<organism evidence="2 3">
    <name type="scientific">Thalassiosira oceanica</name>
    <name type="common">Marine diatom</name>
    <dbReference type="NCBI Taxonomy" id="159749"/>
    <lineage>
        <taxon>Eukaryota</taxon>
        <taxon>Sar</taxon>
        <taxon>Stramenopiles</taxon>
        <taxon>Ochrophyta</taxon>
        <taxon>Bacillariophyta</taxon>
        <taxon>Coscinodiscophyceae</taxon>
        <taxon>Thalassiosirophycidae</taxon>
        <taxon>Thalassiosirales</taxon>
        <taxon>Thalassiosiraceae</taxon>
        <taxon>Thalassiosira</taxon>
    </lineage>
</organism>
<feature type="non-terminal residue" evidence="2">
    <location>
        <position position="1"/>
    </location>
</feature>
<reference evidence="2 3" key="1">
    <citation type="journal article" date="2012" name="Genome Biol.">
        <title>Genome and low-iron response of an oceanic diatom adapted to chronic iron limitation.</title>
        <authorList>
            <person name="Lommer M."/>
            <person name="Specht M."/>
            <person name="Roy A.S."/>
            <person name="Kraemer L."/>
            <person name="Andreson R."/>
            <person name="Gutowska M.A."/>
            <person name="Wolf J."/>
            <person name="Bergner S.V."/>
            <person name="Schilhabel M.B."/>
            <person name="Klostermeier U.C."/>
            <person name="Beiko R.G."/>
            <person name="Rosenstiel P."/>
            <person name="Hippler M."/>
            <person name="Laroche J."/>
        </authorList>
    </citation>
    <scope>NUCLEOTIDE SEQUENCE [LARGE SCALE GENOMIC DNA]</scope>
    <source>
        <strain evidence="2 3">CCMP1005</strain>
    </source>
</reference>
<evidence type="ECO:0000313" key="3">
    <source>
        <dbReference type="Proteomes" id="UP000266841"/>
    </source>
</evidence>
<name>K0SJM2_THAOC</name>
<protein>
    <submittedName>
        <fullName evidence="2">Uncharacterized protein</fullName>
    </submittedName>
</protein>
<proteinExistence type="predicted"/>
<accession>K0SJM2</accession>
<comment type="caution">
    <text evidence="2">The sequence shown here is derived from an EMBL/GenBank/DDBJ whole genome shotgun (WGS) entry which is preliminary data.</text>
</comment>
<dbReference type="AlphaFoldDB" id="K0SJM2"/>
<dbReference type="Proteomes" id="UP000266841">
    <property type="component" value="Unassembled WGS sequence"/>
</dbReference>
<gene>
    <name evidence="2" type="ORF">THAOC_13579</name>
</gene>
<evidence type="ECO:0000313" key="2">
    <source>
        <dbReference type="EMBL" id="EJK65545.1"/>
    </source>
</evidence>
<feature type="compositionally biased region" description="Polar residues" evidence="1">
    <location>
        <begin position="247"/>
        <end position="256"/>
    </location>
</feature>
<evidence type="ECO:0000256" key="1">
    <source>
        <dbReference type="SAM" id="MobiDB-lite"/>
    </source>
</evidence>
<feature type="region of interest" description="Disordered" evidence="1">
    <location>
        <begin position="228"/>
        <end position="256"/>
    </location>
</feature>
<feature type="region of interest" description="Disordered" evidence="1">
    <location>
        <begin position="1"/>
        <end position="21"/>
    </location>
</feature>
<sequence>NGNDGGFPSGERKKEREGRKIPSVIKSYEIVNRVARPPPGAWGTNQATCMPSTGGSGIRKELKPESIGEAVFLGDSVESVRTLDTVEAVDMWNVGRVYGLPGQPLRNCISSSSGRLKASLTYGWNPLDQPYTRPMGEPKLSVPVGLAPRSSTVDQSASTAAGRLNLIPVQVGRQQPLPRPGEGGGLTPRPRHGEANRSTTTSLHQAAVGNIESNKLIDEVIPAAALSDLKIRTRTGGQPTEMPPRSPTQISGQKEV</sequence>
<keyword evidence="3" id="KW-1185">Reference proteome</keyword>
<feature type="region of interest" description="Disordered" evidence="1">
    <location>
        <begin position="171"/>
        <end position="202"/>
    </location>
</feature>
<feature type="compositionally biased region" description="Basic and acidic residues" evidence="1">
    <location>
        <begin position="10"/>
        <end position="20"/>
    </location>
</feature>